<evidence type="ECO:0000256" key="4">
    <source>
        <dbReference type="ARBA" id="ARBA00022833"/>
    </source>
</evidence>
<sequence>MAVNVQQDLMDRKEDFLDGRELFADLSETVFGDGSKSCSSSPLEGDLLTDPDSCGMCGERLVVPRVLSCLHVFCEQCLEKKLIGEGGDGMIESNITCPTCNQDTKVGSKRLASLPLDVITINISEVSNSSSLHCTSCTAKEIAISRCCTCHNLLGSNCDSAHRFMRCFEHHKVITLDDMRKDGKKITVHKPLLCDTHIAESLLYYCATCHMPVCNECIKTDHKPSSGHQCENMNDSEKHVRQEVEKMLNEGREKVESLIKLSGDLNSSLEELAHQRSSAKDLINESYQSYKAVLEKCRDDSLKELNELYHERELKIMDKTEQIEKYITLLEDACKFTGRLTENGTTAEIMYLHKTVGNQLLNLMNNTPKPQKTFSLEFHADFNEFEKTIKTIFGRFHTEGDEILHKDTSQLSIVTTNLQPLTINGSNIALSNGCTGSSLTNSSPISLSTSMQSSFDGDLAASLQGLSLQHSPPPPVNAATLQGFTSMAEYNIAQLASLAESTVSAATSPSPSFTALADLFSTENAYKNLASLAKLGFNNTDNGSMMIRSNSPAASIGLNNSLINGFGGVSASTSPLISTPDDIIADPLNGIVNQPAPNSATALSRSNKVSPMQIRCKFGQLGPGKGQFNSPHGFCLGLEEDIIVADTNNHRIQIFEKTGTYKFQFGIPGKEEGQLWYPRKVAVMRSTGKYVVCDRGNERSRMQIFTKSGHFIKKIAIRYIDIVAGLAVTAAGEIVAVDSVSPTVFVISEAGDLLRWFDCSDYMREPSDIAIHGKEFYVCDFKGHNVVVFSEEGAFLRRIGCETITNFPNGIDISDAGDVLVGDSHGNRFHVAVFSRDGSLVSEFECPYVKVSRCCGLKITSEGYIVTLAKNNHHVLVLNTLYIL</sequence>
<feature type="domain" description="B box-type" evidence="9">
    <location>
        <begin position="189"/>
        <end position="233"/>
    </location>
</feature>
<feature type="repeat" description="NHL" evidence="6">
    <location>
        <begin position="615"/>
        <end position="658"/>
    </location>
</feature>
<dbReference type="InterPro" id="IPR000315">
    <property type="entry name" value="Znf_B-box"/>
</dbReference>
<evidence type="ECO:0000256" key="7">
    <source>
        <dbReference type="SAM" id="Coils"/>
    </source>
</evidence>
<evidence type="ECO:0000259" key="9">
    <source>
        <dbReference type="PROSITE" id="PS50119"/>
    </source>
</evidence>
<evidence type="ECO:0000256" key="6">
    <source>
        <dbReference type="PROSITE-ProRule" id="PRU00504"/>
    </source>
</evidence>
<dbReference type="SMART" id="SM00502">
    <property type="entry name" value="BBC"/>
    <property type="match status" value="1"/>
</dbReference>
<dbReference type="SUPFAM" id="SSF57845">
    <property type="entry name" value="B-box zinc-binding domain"/>
    <property type="match status" value="1"/>
</dbReference>
<organism evidence="10">
    <name type="scientific">Photinus pyralis</name>
    <name type="common">Common eastern firefly</name>
    <name type="synonym">Lampyris pyralis</name>
    <dbReference type="NCBI Taxonomy" id="7054"/>
    <lineage>
        <taxon>Eukaryota</taxon>
        <taxon>Metazoa</taxon>
        <taxon>Ecdysozoa</taxon>
        <taxon>Arthropoda</taxon>
        <taxon>Hexapoda</taxon>
        <taxon>Insecta</taxon>
        <taxon>Pterygota</taxon>
        <taxon>Neoptera</taxon>
        <taxon>Endopterygota</taxon>
        <taxon>Coleoptera</taxon>
        <taxon>Polyphaga</taxon>
        <taxon>Elateriformia</taxon>
        <taxon>Elateroidea</taxon>
        <taxon>Lampyridae</taxon>
        <taxon>Lampyrinae</taxon>
        <taxon>Photinus</taxon>
    </lineage>
</organism>
<dbReference type="FunCoup" id="A0A1Y1MY03">
    <property type="interactions" value="307"/>
</dbReference>
<evidence type="ECO:0000256" key="3">
    <source>
        <dbReference type="ARBA" id="ARBA00022771"/>
    </source>
</evidence>
<dbReference type="GO" id="GO:0061630">
    <property type="term" value="F:ubiquitin protein ligase activity"/>
    <property type="evidence" value="ECO:0007669"/>
    <property type="project" value="TreeGrafter"/>
</dbReference>
<keyword evidence="2" id="KW-0677">Repeat</keyword>
<keyword evidence="3 5" id="KW-0863">Zinc-finger</keyword>
<dbReference type="InterPro" id="IPR011042">
    <property type="entry name" value="6-blade_b-propeller_TolB-like"/>
</dbReference>
<dbReference type="Pfam" id="PF00643">
    <property type="entry name" value="zf-B_box"/>
    <property type="match status" value="1"/>
</dbReference>
<dbReference type="Proteomes" id="UP000327044">
    <property type="component" value="Unassembled WGS sequence"/>
</dbReference>
<dbReference type="GO" id="GO:0005654">
    <property type="term" value="C:nucleoplasm"/>
    <property type="evidence" value="ECO:0007669"/>
    <property type="project" value="TreeGrafter"/>
</dbReference>
<dbReference type="InterPro" id="IPR017907">
    <property type="entry name" value="Znf_RING_CS"/>
</dbReference>
<reference evidence="10" key="1">
    <citation type="journal article" date="2016" name="Sci. Rep.">
        <title>Molecular characterization of firefly nuptial gifts: a multi-omics approach sheds light on postcopulatory sexual selection.</title>
        <authorList>
            <person name="Al-Wathiqui N."/>
            <person name="Fallon T.R."/>
            <person name="South A."/>
            <person name="Weng J.K."/>
            <person name="Lewis S.M."/>
        </authorList>
    </citation>
    <scope>NUCLEOTIDE SEQUENCE</scope>
</reference>
<dbReference type="Gene3D" id="3.30.160.60">
    <property type="entry name" value="Classic Zinc Finger"/>
    <property type="match status" value="1"/>
</dbReference>
<protein>
    <recommendedName>
        <fullName evidence="13">RING-type domain-containing protein</fullName>
    </recommendedName>
</protein>
<dbReference type="Pfam" id="PF14634">
    <property type="entry name" value="zf-RING_5"/>
    <property type="match status" value="1"/>
</dbReference>
<keyword evidence="1" id="KW-0479">Metal-binding</keyword>
<evidence type="ECO:0000313" key="11">
    <source>
        <dbReference type="EMBL" id="KAB0799955.1"/>
    </source>
</evidence>
<dbReference type="InterPro" id="IPR001258">
    <property type="entry name" value="NHL_repeat"/>
</dbReference>
<evidence type="ECO:0000313" key="12">
    <source>
        <dbReference type="Proteomes" id="UP000327044"/>
    </source>
</evidence>
<dbReference type="CDD" id="cd14959">
    <property type="entry name" value="NHL_brat_like"/>
    <property type="match status" value="1"/>
</dbReference>
<feature type="repeat" description="NHL" evidence="6">
    <location>
        <begin position="662"/>
        <end position="708"/>
    </location>
</feature>
<dbReference type="OrthoDB" id="342730at2759"/>
<dbReference type="PROSITE" id="PS50119">
    <property type="entry name" value="ZF_BBOX"/>
    <property type="match status" value="1"/>
</dbReference>
<dbReference type="InterPro" id="IPR013083">
    <property type="entry name" value="Znf_RING/FYVE/PHD"/>
</dbReference>
<proteinExistence type="predicted"/>
<evidence type="ECO:0000256" key="1">
    <source>
        <dbReference type="ARBA" id="ARBA00022723"/>
    </source>
</evidence>
<dbReference type="SUPFAM" id="SSF101898">
    <property type="entry name" value="NHL repeat"/>
    <property type="match status" value="1"/>
</dbReference>
<evidence type="ECO:0000256" key="5">
    <source>
        <dbReference type="PROSITE-ProRule" id="PRU00024"/>
    </source>
</evidence>
<dbReference type="PROSITE" id="PS51125">
    <property type="entry name" value="NHL"/>
    <property type="match status" value="2"/>
</dbReference>
<accession>A0A1Y1MY03</accession>
<dbReference type="InterPro" id="IPR047153">
    <property type="entry name" value="TRIM45/56/19-like"/>
</dbReference>
<reference evidence="11 12" key="2">
    <citation type="journal article" date="2018" name="Elife">
        <title>Firefly genomes illuminate parallel origins of bioluminescence in beetles.</title>
        <authorList>
            <person name="Fallon T.R."/>
            <person name="Lower S.E."/>
            <person name="Chang C.H."/>
            <person name="Bessho-Uehara M."/>
            <person name="Martin G.J."/>
            <person name="Bewick A.J."/>
            <person name="Behringer M."/>
            <person name="Debat H.J."/>
            <person name="Wong I."/>
            <person name="Day J.C."/>
            <person name="Suvorov A."/>
            <person name="Silva C.J."/>
            <person name="Stanger-Hall K.F."/>
            <person name="Hall D.W."/>
            <person name="Schmitz R.J."/>
            <person name="Nelson D.R."/>
            <person name="Lewis S.M."/>
            <person name="Shigenobu S."/>
            <person name="Bybee S.M."/>
            <person name="Larracuente A.M."/>
            <person name="Oba Y."/>
            <person name="Weng J.K."/>
        </authorList>
    </citation>
    <scope>NUCLEOTIDE SEQUENCE [LARGE SCALE GENOMIC DNA]</scope>
    <source>
        <strain evidence="11">1611_PpyrPB1</strain>
        <tissue evidence="11">Whole body</tissue>
    </source>
</reference>
<keyword evidence="4" id="KW-0862">Zinc</keyword>
<evidence type="ECO:0000256" key="2">
    <source>
        <dbReference type="ARBA" id="ARBA00022737"/>
    </source>
</evidence>
<dbReference type="InterPro" id="IPR003649">
    <property type="entry name" value="Bbox_C"/>
</dbReference>
<keyword evidence="12" id="KW-1185">Reference proteome</keyword>
<dbReference type="AlphaFoldDB" id="A0A1Y1MY03"/>
<dbReference type="InterPro" id="IPR001841">
    <property type="entry name" value="Znf_RING"/>
</dbReference>
<keyword evidence="7" id="KW-0175">Coiled coil</keyword>
<dbReference type="Gene3D" id="2.120.10.30">
    <property type="entry name" value="TolB, C-terminal domain"/>
    <property type="match status" value="1"/>
</dbReference>
<dbReference type="PROSITE" id="PS50089">
    <property type="entry name" value="ZF_RING_2"/>
    <property type="match status" value="1"/>
</dbReference>
<dbReference type="PANTHER" id="PTHR25462:SF296">
    <property type="entry name" value="MEIOTIC P26, ISOFORM F"/>
    <property type="match status" value="1"/>
</dbReference>
<dbReference type="InParanoid" id="A0A1Y1MY03"/>
<name>A0A1Y1MY03_PHOPY</name>
<reference evidence="11" key="3">
    <citation type="submission" date="2019-08" db="EMBL/GenBank/DDBJ databases">
        <authorList>
            <consortium name="Photinus pyralis genome working group"/>
            <person name="Fallon T.R."/>
            <person name="Sander Lower S.E."/>
            <person name="Weng J.-K."/>
        </authorList>
    </citation>
    <scope>NUCLEOTIDE SEQUENCE</scope>
    <source>
        <strain evidence="11">1611_PpyrPB1</strain>
        <tissue evidence="11">Whole body</tissue>
    </source>
</reference>
<dbReference type="EMBL" id="GEZM01023694">
    <property type="protein sequence ID" value="JAV88227.1"/>
    <property type="molecule type" value="Transcribed_RNA"/>
</dbReference>
<dbReference type="Pfam" id="PF01436">
    <property type="entry name" value="NHL"/>
    <property type="match status" value="1"/>
</dbReference>
<evidence type="ECO:0000259" key="8">
    <source>
        <dbReference type="PROSITE" id="PS50089"/>
    </source>
</evidence>
<dbReference type="EMBL" id="VVIM01000005">
    <property type="protein sequence ID" value="KAB0799955.1"/>
    <property type="molecule type" value="Genomic_DNA"/>
</dbReference>
<dbReference type="EMBL" id="GEZM01023695">
    <property type="protein sequence ID" value="JAV88226.1"/>
    <property type="molecule type" value="Transcribed_RNA"/>
</dbReference>
<dbReference type="SMART" id="SM00336">
    <property type="entry name" value="BBOX"/>
    <property type="match status" value="2"/>
</dbReference>
<dbReference type="GO" id="GO:0008270">
    <property type="term" value="F:zinc ion binding"/>
    <property type="evidence" value="ECO:0007669"/>
    <property type="project" value="UniProtKB-KW"/>
</dbReference>
<dbReference type="SMART" id="SM00184">
    <property type="entry name" value="RING"/>
    <property type="match status" value="1"/>
</dbReference>
<gene>
    <name evidence="11" type="ORF">PPYR_07835</name>
</gene>
<dbReference type="SUPFAM" id="SSF57850">
    <property type="entry name" value="RING/U-box"/>
    <property type="match status" value="1"/>
</dbReference>
<dbReference type="Gene3D" id="3.30.40.10">
    <property type="entry name" value="Zinc/RING finger domain, C3HC4 (zinc finger)"/>
    <property type="match status" value="1"/>
</dbReference>
<feature type="domain" description="RING-type" evidence="8">
    <location>
        <begin position="54"/>
        <end position="101"/>
    </location>
</feature>
<evidence type="ECO:0000313" key="10">
    <source>
        <dbReference type="EMBL" id="JAV88227.1"/>
    </source>
</evidence>
<dbReference type="PANTHER" id="PTHR25462">
    <property type="entry name" value="BONUS, ISOFORM C-RELATED"/>
    <property type="match status" value="1"/>
</dbReference>
<evidence type="ECO:0008006" key="13">
    <source>
        <dbReference type="Google" id="ProtNLM"/>
    </source>
</evidence>
<dbReference type="PROSITE" id="PS00518">
    <property type="entry name" value="ZF_RING_1"/>
    <property type="match status" value="1"/>
</dbReference>
<feature type="coiled-coil region" evidence="7">
    <location>
        <begin position="230"/>
        <end position="261"/>
    </location>
</feature>